<keyword evidence="11" id="KW-1185">Reference proteome</keyword>
<reference evidence="11" key="1">
    <citation type="submission" date="2025-05" db="UniProtKB">
        <authorList>
            <consortium name="RefSeq"/>
        </authorList>
    </citation>
    <scope>NUCLEOTIDE SEQUENCE [LARGE SCALE GENOMIC DNA]</scope>
</reference>
<evidence type="ECO:0000256" key="10">
    <source>
        <dbReference type="SAM" id="MobiDB-lite"/>
    </source>
</evidence>
<feature type="region of interest" description="Disordered" evidence="10">
    <location>
        <begin position="212"/>
        <end position="239"/>
    </location>
</feature>
<dbReference type="Proteomes" id="UP000827889">
    <property type="component" value="Chromosome 1"/>
</dbReference>
<keyword evidence="3 9" id="KW-0813">Transport</keyword>
<protein>
    <recommendedName>
        <fullName evidence="9">Bidirectional sugar transporter SWEET</fullName>
    </recommendedName>
</protein>
<feature type="transmembrane region" description="Helical" evidence="9">
    <location>
        <begin position="41"/>
        <end position="58"/>
    </location>
</feature>
<name>A0A8B8QIR5_9MYRT</name>
<feature type="transmembrane region" description="Helical" evidence="9">
    <location>
        <begin position="158"/>
        <end position="180"/>
    </location>
</feature>
<sequence length="249" mass="27495">MTLSFFFGLLGNVTTGLVYLAPVKTFWHIVKRRSTEEFESIPYVFKLLNAYFWTYYGIVKPNSVVVATVNGFGVVLEITFVAIFLLYAPPRMRMRTAILAITCDVMFPAAAILATQLTLDQQMQITVAGLLSAVFSMVAYGSPLSAMKTVVTTKSVEYMPFLLSFILFVNGGVWTVYAILTHDYFIGIPNGTGFGLGAAQLILYAMYYKPKTKSSPSSSSMAEDKGWQPCEPLIDPTPIPQVVVAQEKD</sequence>
<accession>A0A8B8QIR5</accession>
<reference evidence="12" key="2">
    <citation type="submission" date="2025-08" db="UniProtKB">
        <authorList>
            <consortium name="RefSeq"/>
        </authorList>
    </citation>
    <scope>IDENTIFICATION</scope>
    <source>
        <tissue evidence="12">Leaf</tissue>
    </source>
</reference>
<dbReference type="Pfam" id="PF03083">
    <property type="entry name" value="MtN3_slv"/>
    <property type="match status" value="2"/>
</dbReference>
<dbReference type="KEGG" id="rarg:115752796"/>
<evidence type="ECO:0000256" key="5">
    <source>
        <dbReference type="ARBA" id="ARBA00022692"/>
    </source>
</evidence>
<comment type="subcellular location">
    <subcellularLocation>
        <location evidence="9">Cell membrane</location>
        <topology evidence="9">Multi-pass membrane protein</topology>
    </subcellularLocation>
    <subcellularLocation>
        <location evidence="1">Endomembrane system</location>
        <topology evidence="1">Multi-pass membrane protein</topology>
    </subcellularLocation>
</comment>
<keyword evidence="8 9" id="KW-0472">Membrane</keyword>
<keyword evidence="5 9" id="KW-0812">Transmembrane</keyword>
<keyword evidence="4 9" id="KW-0762">Sugar transport</keyword>
<evidence type="ECO:0000256" key="3">
    <source>
        <dbReference type="ARBA" id="ARBA00022448"/>
    </source>
</evidence>
<keyword evidence="7 9" id="KW-1133">Transmembrane helix</keyword>
<evidence type="ECO:0000256" key="6">
    <source>
        <dbReference type="ARBA" id="ARBA00022737"/>
    </source>
</evidence>
<comment type="similarity">
    <text evidence="2 9">Belongs to the SWEET sugar transporter family.</text>
</comment>
<evidence type="ECO:0000256" key="8">
    <source>
        <dbReference type="ARBA" id="ARBA00023136"/>
    </source>
</evidence>
<evidence type="ECO:0000313" key="11">
    <source>
        <dbReference type="Proteomes" id="UP000827889"/>
    </source>
</evidence>
<dbReference type="GeneID" id="115752796"/>
<dbReference type="PANTHER" id="PTHR10791">
    <property type="entry name" value="RAG1-ACTIVATING PROTEIN 1"/>
    <property type="match status" value="1"/>
</dbReference>
<evidence type="ECO:0000256" key="7">
    <source>
        <dbReference type="ARBA" id="ARBA00022989"/>
    </source>
</evidence>
<dbReference type="Gene3D" id="1.20.1280.290">
    <property type="match status" value="2"/>
</dbReference>
<evidence type="ECO:0000313" key="12">
    <source>
        <dbReference type="RefSeq" id="XP_030547026.1"/>
    </source>
</evidence>
<dbReference type="GO" id="GO:0051119">
    <property type="term" value="F:sugar transmembrane transporter activity"/>
    <property type="evidence" value="ECO:0007669"/>
    <property type="project" value="InterPro"/>
</dbReference>
<dbReference type="FunFam" id="1.20.1280.290:FF:000002">
    <property type="entry name" value="Bidirectional sugar transporter SWEET"/>
    <property type="match status" value="1"/>
</dbReference>
<dbReference type="InterPro" id="IPR047664">
    <property type="entry name" value="SWEET"/>
</dbReference>
<gene>
    <name evidence="12" type="primary">LOC115752796</name>
</gene>
<evidence type="ECO:0000256" key="9">
    <source>
        <dbReference type="RuleBase" id="RU910715"/>
    </source>
</evidence>
<comment type="function">
    <text evidence="9">Mediates both low-affinity uptake and efflux of sugar across the membrane.</text>
</comment>
<proteinExistence type="inferred from homology"/>
<feature type="transmembrane region" description="Helical" evidence="9">
    <location>
        <begin position="6"/>
        <end position="29"/>
    </location>
</feature>
<dbReference type="GO" id="GO:0005886">
    <property type="term" value="C:plasma membrane"/>
    <property type="evidence" value="ECO:0007669"/>
    <property type="project" value="UniProtKB-SubCell"/>
</dbReference>
<keyword evidence="6" id="KW-0677">Repeat</keyword>
<dbReference type="RefSeq" id="XP_030547026.1">
    <property type="nucleotide sequence ID" value="XM_030691166.2"/>
</dbReference>
<dbReference type="FunFam" id="1.20.1280.290:FF:000001">
    <property type="entry name" value="Bidirectional sugar transporter SWEET"/>
    <property type="match status" value="1"/>
</dbReference>
<dbReference type="PANTHER" id="PTHR10791:SF131">
    <property type="entry name" value="BIDIRECTIONAL SUGAR TRANSPORTER SWEET"/>
    <property type="match status" value="1"/>
</dbReference>
<dbReference type="OrthoDB" id="409725at2759"/>
<organism evidence="11 12">
    <name type="scientific">Rhodamnia argentea</name>
    <dbReference type="NCBI Taxonomy" id="178133"/>
    <lineage>
        <taxon>Eukaryota</taxon>
        <taxon>Viridiplantae</taxon>
        <taxon>Streptophyta</taxon>
        <taxon>Embryophyta</taxon>
        <taxon>Tracheophyta</taxon>
        <taxon>Spermatophyta</taxon>
        <taxon>Magnoliopsida</taxon>
        <taxon>eudicotyledons</taxon>
        <taxon>Gunneridae</taxon>
        <taxon>Pentapetalae</taxon>
        <taxon>rosids</taxon>
        <taxon>malvids</taxon>
        <taxon>Myrtales</taxon>
        <taxon>Myrtaceae</taxon>
        <taxon>Myrtoideae</taxon>
        <taxon>Myrteae</taxon>
        <taxon>Australasian group</taxon>
        <taxon>Rhodamnia</taxon>
    </lineage>
</organism>
<feature type="transmembrane region" description="Helical" evidence="9">
    <location>
        <begin position="186"/>
        <end position="207"/>
    </location>
</feature>
<evidence type="ECO:0000256" key="4">
    <source>
        <dbReference type="ARBA" id="ARBA00022597"/>
    </source>
</evidence>
<feature type="transmembrane region" description="Helical" evidence="9">
    <location>
        <begin position="98"/>
        <end position="119"/>
    </location>
</feature>
<feature type="transmembrane region" description="Helical" evidence="9">
    <location>
        <begin position="64"/>
        <end position="86"/>
    </location>
</feature>
<evidence type="ECO:0000256" key="1">
    <source>
        <dbReference type="ARBA" id="ARBA00004127"/>
    </source>
</evidence>
<dbReference type="GO" id="GO:0012505">
    <property type="term" value="C:endomembrane system"/>
    <property type="evidence" value="ECO:0007669"/>
    <property type="project" value="UniProtKB-SubCell"/>
</dbReference>
<dbReference type="GO" id="GO:0051260">
    <property type="term" value="P:protein homooligomerization"/>
    <property type="evidence" value="ECO:0007669"/>
    <property type="project" value="UniProtKB-ARBA"/>
</dbReference>
<dbReference type="InterPro" id="IPR004316">
    <property type="entry name" value="SWEET_rpt"/>
</dbReference>
<feature type="transmembrane region" description="Helical" evidence="9">
    <location>
        <begin position="125"/>
        <end position="146"/>
    </location>
</feature>
<dbReference type="AlphaFoldDB" id="A0A8B8QIR5"/>
<evidence type="ECO:0000256" key="2">
    <source>
        <dbReference type="ARBA" id="ARBA00007809"/>
    </source>
</evidence>